<dbReference type="Proteomes" id="UP000034805">
    <property type="component" value="Unassembled WGS sequence"/>
</dbReference>
<reference evidence="2 3" key="1">
    <citation type="submission" date="2015-08" db="EMBL/GenBank/DDBJ databases">
        <title>The genome of the Asian arowana (Scleropages formosus).</title>
        <authorList>
            <person name="Tan M.H."/>
            <person name="Gan H.M."/>
            <person name="Croft L.J."/>
            <person name="Austin C.M."/>
        </authorList>
    </citation>
    <scope>NUCLEOTIDE SEQUENCE [LARGE SCALE GENOMIC DNA]</scope>
    <source>
        <strain evidence="2">Aro1</strain>
    </source>
</reference>
<feature type="region of interest" description="Disordered" evidence="1">
    <location>
        <begin position="280"/>
        <end position="299"/>
    </location>
</feature>
<dbReference type="EMBL" id="JARO02011164">
    <property type="protein sequence ID" value="KPP60079.1"/>
    <property type="molecule type" value="Genomic_DNA"/>
</dbReference>
<feature type="compositionally biased region" description="Basic and acidic residues" evidence="1">
    <location>
        <begin position="93"/>
        <end position="105"/>
    </location>
</feature>
<name>A0A0P7UKX0_SCLFO</name>
<evidence type="ECO:0000313" key="3">
    <source>
        <dbReference type="Proteomes" id="UP000034805"/>
    </source>
</evidence>
<feature type="region of interest" description="Disordered" evidence="1">
    <location>
        <begin position="60"/>
        <end position="137"/>
    </location>
</feature>
<organism evidence="2 3">
    <name type="scientific">Scleropages formosus</name>
    <name type="common">Asian bonytongue</name>
    <name type="synonym">Osteoglossum formosum</name>
    <dbReference type="NCBI Taxonomy" id="113540"/>
    <lineage>
        <taxon>Eukaryota</taxon>
        <taxon>Metazoa</taxon>
        <taxon>Chordata</taxon>
        <taxon>Craniata</taxon>
        <taxon>Vertebrata</taxon>
        <taxon>Euteleostomi</taxon>
        <taxon>Actinopterygii</taxon>
        <taxon>Neopterygii</taxon>
        <taxon>Teleostei</taxon>
        <taxon>Osteoglossocephala</taxon>
        <taxon>Osteoglossomorpha</taxon>
        <taxon>Osteoglossiformes</taxon>
        <taxon>Osteoglossidae</taxon>
        <taxon>Scleropages</taxon>
    </lineage>
</organism>
<evidence type="ECO:0000256" key="1">
    <source>
        <dbReference type="SAM" id="MobiDB-lite"/>
    </source>
</evidence>
<evidence type="ECO:0000313" key="2">
    <source>
        <dbReference type="EMBL" id="KPP60079.1"/>
    </source>
</evidence>
<gene>
    <name evidence="2" type="ORF">Z043_121947</name>
</gene>
<feature type="region of interest" description="Disordered" evidence="1">
    <location>
        <begin position="1"/>
        <end position="35"/>
    </location>
</feature>
<feature type="compositionally biased region" description="Basic and acidic residues" evidence="1">
    <location>
        <begin position="122"/>
        <end position="134"/>
    </location>
</feature>
<dbReference type="AlphaFoldDB" id="A0A0P7UKX0"/>
<accession>A0A0P7UKX0</accession>
<sequence>MNVTVRHGSITGDGDCGSGPPVPSPTRDHGPPFSAAFVPKRSLDPAAHLQPQVRHAITRSQRNVTAAKWKSARTAPGERSCRRGAGALTGLRMRSEVLPSRRDDAGAAAVGSSEGPRSSARRQSERQGRLRSDPSVHQLQVVSEQTSELMNNGLPGRETLVPRARHFAPDDSAEGQRRINAPQPIRIGTITVTKRRDPGQSSFRERHRLKVRNVSFGHVFPHVGSGEGRRRRTGPTRGRWGLQILFATDAISPGCFSGSRTSSAVYMKGDEDIAVVPEPVSCGAGGRGPRAARGPRRSVPSGLQPFAASFHARHAVRYRGIAGRAG</sequence>
<proteinExistence type="predicted"/>
<protein>
    <submittedName>
        <fullName evidence="2">Uncharacterized protein</fullName>
    </submittedName>
</protein>
<comment type="caution">
    <text evidence="2">The sequence shown here is derived from an EMBL/GenBank/DDBJ whole genome shotgun (WGS) entry which is preliminary data.</text>
</comment>